<dbReference type="AlphaFoldDB" id="A0A4Y7PLR5"/>
<dbReference type="EMBL" id="ML170244">
    <property type="protein sequence ID" value="TDL16373.1"/>
    <property type="molecule type" value="Genomic_DNA"/>
</dbReference>
<dbReference type="OrthoDB" id="3270854at2759"/>
<protein>
    <submittedName>
        <fullName evidence="1">Uncharacterized protein</fullName>
    </submittedName>
</protein>
<dbReference type="Proteomes" id="UP000294933">
    <property type="component" value="Unassembled WGS sequence"/>
</dbReference>
<reference evidence="1 2" key="1">
    <citation type="submission" date="2018-06" db="EMBL/GenBank/DDBJ databases">
        <title>A transcriptomic atlas of mushroom development highlights an independent origin of complex multicellularity.</title>
        <authorList>
            <consortium name="DOE Joint Genome Institute"/>
            <person name="Krizsan K."/>
            <person name="Almasi E."/>
            <person name="Merenyi Z."/>
            <person name="Sahu N."/>
            <person name="Viragh M."/>
            <person name="Koszo T."/>
            <person name="Mondo S."/>
            <person name="Kiss B."/>
            <person name="Balint B."/>
            <person name="Kues U."/>
            <person name="Barry K."/>
            <person name="Hegedus J.C."/>
            <person name="Henrissat B."/>
            <person name="Johnson J."/>
            <person name="Lipzen A."/>
            <person name="Ohm R."/>
            <person name="Nagy I."/>
            <person name="Pangilinan J."/>
            <person name="Yan J."/>
            <person name="Xiong Y."/>
            <person name="Grigoriev I.V."/>
            <person name="Hibbett D.S."/>
            <person name="Nagy L.G."/>
        </authorList>
    </citation>
    <scope>NUCLEOTIDE SEQUENCE [LARGE SCALE GENOMIC DNA]</scope>
    <source>
        <strain evidence="1 2">SZMC22713</strain>
    </source>
</reference>
<evidence type="ECO:0000313" key="2">
    <source>
        <dbReference type="Proteomes" id="UP000294933"/>
    </source>
</evidence>
<accession>A0A4Y7PLR5</accession>
<dbReference type="VEuPathDB" id="FungiDB:BD410DRAFT_623432"/>
<organism evidence="1 2">
    <name type="scientific">Rickenella mellea</name>
    <dbReference type="NCBI Taxonomy" id="50990"/>
    <lineage>
        <taxon>Eukaryota</taxon>
        <taxon>Fungi</taxon>
        <taxon>Dikarya</taxon>
        <taxon>Basidiomycota</taxon>
        <taxon>Agaricomycotina</taxon>
        <taxon>Agaricomycetes</taxon>
        <taxon>Hymenochaetales</taxon>
        <taxon>Rickenellaceae</taxon>
        <taxon>Rickenella</taxon>
    </lineage>
</organism>
<keyword evidence="2" id="KW-1185">Reference proteome</keyword>
<proteinExistence type="predicted"/>
<dbReference type="STRING" id="50990.A0A4Y7PLR5"/>
<evidence type="ECO:0000313" key="1">
    <source>
        <dbReference type="EMBL" id="TDL16373.1"/>
    </source>
</evidence>
<gene>
    <name evidence="1" type="ORF">BD410DRAFT_623432</name>
</gene>
<name>A0A4Y7PLR5_9AGAM</name>
<sequence>MTPHHIARLRLQMQDIVHSLGSTCATCACGSRAKDCAVDLMSSFVDGADEELLTPNGNVRPHPALSTPPPLHLPNTNLNLKIYGINVRNVFMCGVSTQSTSSTSLAAPHGLLNHSPFYGHGVELGPLIGAKRGVRMRAVGGADGSGVELVHEDGVNGAGVGNNGICSSCNLRQCRSLRRTGGAGRMR</sequence>